<evidence type="ECO:0000256" key="8">
    <source>
        <dbReference type="ARBA" id="ARBA00022694"/>
    </source>
</evidence>
<dbReference type="SUPFAM" id="SSF102114">
    <property type="entry name" value="Radical SAM enzymes"/>
    <property type="match status" value="1"/>
</dbReference>
<gene>
    <name evidence="18" type="ORF">SAMN04487864_11045</name>
</gene>
<comment type="cofactor">
    <cofactor evidence="1">
        <name>[4Fe-4S] cluster</name>
        <dbReference type="ChEBI" id="CHEBI:49883"/>
    </cofactor>
</comment>
<dbReference type="NCBIfam" id="TIGR01579">
    <property type="entry name" value="MiaB-like-C"/>
    <property type="match status" value="1"/>
</dbReference>
<evidence type="ECO:0000256" key="14">
    <source>
        <dbReference type="ARBA" id="ARBA00061574"/>
    </source>
</evidence>
<keyword evidence="10" id="KW-0408">Iron</keyword>
<dbReference type="GO" id="GO:0035598">
    <property type="term" value="F:tRNA (N(6)-L-threonylcarbamoyladenosine(37)-C(2))-methylthiotransferase activity"/>
    <property type="evidence" value="ECO:0007669"/>
    <property type="project" value="UniProtKB-EC"/>
</dbReference>
<dbReference type="Pfam" id="PF00919">
    <property type="entry name" value="UPF0004"/>
    <property type="match status" value="1"/>
</dbReference>
<dbReference type="InterPro" id="IPR023404">
    <property type="entry name" value="rSAM_horseshoe"/>
</dbReference>
<dbReference type="SMART" id="SM00729">
    <property type="entry name" value="Elp3"/>
    <property type="match status" value="1"/>
</dbReference>
<evidence type="ECO:0000256" key="9">
    <source>
        <dbReference type="ARBA" id="ARBA00022723"/>
    </source>
</evidence>
<dbReference type="NCBIfam" id="TIGR00089">
    <property type="entry name" value="MiaB/RimO family radical SAM methylthiotransferase"/>
    <property type="match status" value="1"/>
</dbReference>
<keyword evidence="4" id="KW-0004">4Fe-4S</keyword>
<dbReference type="PROSITE" id="PS01278">
    <property type="entry name" value="MTTASE_RADICAL"/>
    <property type="match status" value="1"/>
</dbReference>
<comment type="catalytic activity">
    <reaction evidence="13">
        <text>N(6)-L-threonylcarbamoyladenosine(37) in tRNA + (sulfur carrier)-SH + AH2 + 2 S-adenosyl-L-methionine = 2-methylsulfanyl-N(6)-L-threonylcarbamoyladenosine(37) in tRNA + (sulfur carrier)-H + 5'-deoxyadenosine + L-methionine + A + S-adenosyl-L-homocysteine + 2 H(+)</text>
        <dbReference type="Rhea" id="RHEA:37075"/>
        <dbReference type="Rhea" id="RHEA-COMP:10163"/>
        <dbReference type="Rhea" id="RHEA-COMP:11092"/>
        <dbReference type="Rhea" id="RHEA-COMP:14737"/>
        <dbReference type="Rhea" id="RHEA-COMP:14739"/>
        <dbReference type="ChEBI" id="CHEBI:13193"/>
        <dbReference type="ChEBI" id="CHEBI:15378"/>
        <dbReference type="ChEBI" id="CHEBI:17319"/>
        <dbReference type="ChEBI" id="CHEBI:17499"/>
        <dbReference type="ChEBI" id="CHEBI:29917"/>
        <dbReference type="ChEBI" id="CHEBI:57844"/>
        <dbReference type="ChEBI" id="CHEBI:57856"/>
        <dbReference type="ChEBI" id="CHEBI:59789"/>
        <dbReference type="ChEBI" id="CHEBI:64428"/>
        <dbReference type="ChEBI" id="CHEBI:74418"/>
        <dbReference type="ChEBI" id="CHEBI:74420"/>
        <dbReference type="EC" id="2.8.4.5"/>
    </reaction>
</comment>
<comment type="similarity">
    <text evidence="14">Belongs to the methylthiotransferase family. MtaB subfamily.</text>
</comment>
<dbReference type="InterPro" id="IPR006638">
    <property type="entry name" value="Elp3/MiaA/NifB-like_rSAM"/>
</dbReference>
<keyword evidence="11" id="KW-0411">Iron-sulfur</keyword>
<dbReference type="PANTHER" id="PTHR11918:SF45">
    <property type="entry name" value="THREONYLCARBAMOYLADENOSINE TRNA METHYLTHIOTRANSFERASE"/>
    <property type="match status" value="1"/>
</dbReference>
<evidence type="ECO:0000256" key="6">
    <source>
        <dbReference type="ARBA" id="ARBA00022679"/>
    </source>
</evidence>
<dbReference type="Pfam" id="PF04055">
    <property type="entry name" value="Radical_SAM"/>
    <property type="match status" value="1"/>
</dbReference>
<keyword evidence="8" id="KW-0819">tRNA processing</keyword>
<evidence type="ECO:0000256" key="1">
    <source>
        <dbReference type="ARBA" id="ARBA00001966"/>
    </source>
</evidence>
<keyword evidence="7" id="KW-0949">S-adenosyl-L-methionine</keyword>
<evidence type="ECO:0000256" key="2">
    <source>
        <dbReference type="ARBA" id="ARBA00002399"/>
    </source>
</evidence>
<dbReference type="AlphaFoldDB" id="A0A1G6MMM6"/>
<evidence type="ECO:0000313" key="19">
    <source>
        <dbReference type="Proteomes" id="UP000198943"/>
    </source>
</evidence>
<organism evidence="18 19">
    <name type="scientific">Succiniclasticum ruminis</name>
    <dbReference type="NCBI Taxonomy" id="40841"/>
    <lineage>
        <taxon>Bacteria</taxon>
        <taxon>Bacillati</taxon>
        <taxon>Bacillota</taxon>
        <taxon>Negativicutes</taxon>
        <taxon>Acidaminococcales</taxon>
        <taxon>Acidaminococcaceae</taxon>
        <taxon>Succiniclasticum</taxon>
    </lineage>
</organism>
<dbReference type="InterPro" id="IPR005839">
    <property type="entry name" value="Methylthiotransferase"/>
</dbReference>
<dbReference type="InterPro" id="IPR013848">
    <property type="entry name" value="Methylthiotransferase_N"/>
</dbReference>
<evidence type="ECO:0000256" key="11">
    <source>
        <dbReference type="ARBA" id="ARBA00023014"/>
    </source>
</evidence>
<reference evidence="19" key="1">
    <citation type="submission" date="2016-10" db="EMBL/GenBank/DDBJ databases">
        <authorList>
            <person name="Varghese N."/>
            <person name="Submissions S."/>
        </authorList>
    </citation>
    <scope>NUCLEOTIDE SEQUENCE [LARGE SCALE GENOMIC DNA]</scope>
    <source>
        <strain evidence="19">DSM 11005</strain>
    </source>
</reference>
<evidence type="ECO:0000256" key="10">
    <source>
        <dbReference type="ARBA" id="ARBA00023004"/>
    </source>
</evidence>
<evidence type="ECO:0000259" key="16">
    <source>
        <dbReference type="PROSITE" id="PS51449"/>
    </source>
</evidence>
<evidence type="ECO:0000256" key="13">
    <source>
        <dbReference type="ARBA" id="ARBA00051661"/>
    </source>
</evidence>
<dbReference type="InterPro" id="IPR038135">
    <property type="entry name" value="Methylthiotransferase_N_sf"/>
</dbReference>
<name>A0A1G6MMM6_9FIRM</name>
<proteinExistence type="inferred from homology"/>
<accession>A0A1G6MMM6</accession>
<dbReference type="Proteomes" id="UP000198943">
    <property type="component" value="Unassembled WGS sequence"/>
</dbReference>
<keyword evidence="6 18" id="KW-0808">Transferase</keyword>
<dbReference type="InterPro" id="IPR006467">
    <property type="entry name" value="MiaB-like_bact"/>
</dbReference>
<dbReference type="SFLD" id="SFLDS00029">
    <property type="entry name" value="Radical_SAM"/>
    <property type="match status" value="1"/>
</dbReference>
<dbReference type="Gene3D" id="3.40.50.12160">
    <property type="entry name" value="Methylthiotransferase, N-terminal domain"/>
    <property type="match status" value="1"/>
</dbReference>
<dbReference type="Gene3D" id="3.80.30.20">
    <property type="entry name" value="tm_1862 like domain"/>
    <property type="match status" value="1"/>
</dbReference>
<keyword evidence="9" id="KW-0479">Metal-binding</keyword>
<evidence type="ECO:0000256" key="15">
    <source>
        <dbReference type="ARBA" id="ARBA00069898"/>
    </source>
</evidence>
<feature type="domain" description="Radical SAM core" evidence="17">
    <location>
        <begin position="216"/>
        <end position="446"/>
    </location>
</feature>
<protein>
    <recommendedName>
        <fullName evidence="15">Threonylcarbamoyladenosine tRNA methylthiotransferase MtaB</fullName>
        <ecNumber evidence="3">2.8.4.5</ecNumber>
    </recommendedName>
    <alternativeName>
        <fullName evidence="12">tRNA-t(6)A37 methylthiotransferase</fullName>
    </alternativeName>
</protein>
<dbReference type="SFLD" id="SFLDG01082">
    <property type="entry name" value="B12-binding_domain_containing"/>
    <property type="match status" value="1"/>
</dbReference>
<dbReference type="SFLD" id="SFLDG01061">
    <property type="entry name" value="methylthiotransferase"/>
    <property type="match status" value="1"/>
</dbReference>
<evidence type="ECO:0000256" key="7">
    <source>
        <dbReference type="ARBA" id="ARBA00022691"/>
    </source>
</evidence>
<feature type="domain" description="MTTase N-terminal" evidence="16">
    <location>
        <begin position="40"/>
        <end position="152"/>
    </location>
</feature>
<dbReference type="PROSITE" id="PS51918">
    <property type="entry name" value="RADICAL_SAM"/>
    <property type="match status" value="1"/>
</dbReference>
<dbReference type="PROSITE" id="PS51449">
    <property type="entry name" value="MTTASE_N"/>
    <property type="match status" value="1"/>
</dbReference>
<evidence type="ECO:0000256" key="12">
    <source>
        <dbReference type="ARBA" id="ARBA00031213"/>
    </source>
</evidence>
<keyword evidence="5" id="KW-0963">Cytoplasm</keyword>
<keyword evidence="19" id="KW-1185">Reference proteome</keyword>
<dbReference type="InterPro" id="IPR034557">
    <property type="entry name" value="ThrcA_tRNA_MEthiotransferase"/>
</dbReference>
<dbReference type="EC" id="2.8.4.5" evidence="3"/>
<evidence type="ECO:0000256" key="3">
    <source>
        <dbReference type="ARBA" id="ARBA00013273"/>
    </source>
</evidence>
<evidence type="ECO:0000256" key="4">
    <source>
        <dbReference type="ARBA" id="ARBA00022485"/>
    </source>
</evidence>
<dbReference type="SFLD" id="SFLDF00295">
    <property type="entry name" value="threonylcarbamoyladenosine_tRN"/>
    <property type="match status" value="1"/>
</dbReference>
<evidence type="ECO:0000256" key="5">
    <source>
        <dbReference type="ARBA" id="ARBA00022490"/>
    </source>
</evidence>
<dbReference type="PANTHER" id="PTHR11918">
    <property type="entry name" value="RADICAL SAM PROTEINS"/>
    <property type="match status" value="1"/>
</dbReference>
<dbReference type="InterPro" id="IPR020612">
    <property type="entry name" value="Methylthiotransferase_CS"/>
</dbReference>
<evidence type="ECO:0000259" key="17">
    <source>
        <dbReference type="PROSITE" id="PS51918"/>
    </source>
</evidence>
<evidence type="ECO:0000313" key="18">
    <source>
        <dbReference type="EMBL" id="SDC56828.1"/>
    </source>
</evidence>
<dbReference type="GO" id="GO:0051539">
    <property type="term" value="F:4 iron, 4 sulfur cluster binding"/>
    <property type="evidence" value="ECO:0007669"/>
    <property type="project" value="UniProtKB-KW"/>
</dbReference>
<dbReference type="InterPro" id="IPR058240">
    <property type="entry name" value="rSAM_sf"/>
</dbReference>
<dbReference type="GO" id="GO:0046872">
    <property type="term" value="F:metal ion binding"/>
    <property type="evidence" value="ECO:0007669"/>
    <property type="project" value="UniProtKB-KW"/>
</dbReference>
<dbReference type="InterPro" id="IPR007197">
    <property type="entry name" value="rSAM"/>
</dbReference>
<dbReference type="EMBL" id="FMYW01000010">
    <property type="protein sequence ID" value="SDC56828.1"/>
    <property type="molecule type" value="Genomic_DNA"/>
</dbReference>
<comment type="function">
    <text evidence="2">Catalyzes the methylthiolation of N6-threonylcarbamoyladenosine (t(6)A), leading to the formation of 2-methylthio-N6-threonylcarbamoyladenosine (ms(2)t(6)A) at position 37 in tRNAs that read codons beginning with adenine.</text>
</comment>
<dbReference type="FunFam" id="3.80.30.20:FF:000001">
    <property type="entry name" value="tRNA-2-methylthio-N(6)-dimethylallyladenosine synthase 2"/>
    <property type="match status" value="1"/>
</dbReference>
<dbReference type="CDD" id="cd01335">
    <property type="entry name" value="Radical_SAM"/>
    <property type="match status" value="1"/>
</dbReference>
<sequence length="514" mass="57614">MKKFPIGRRFLNCDDNINCDDDTRSNIVNGLRVRKDNIMSKIAFMTLGCKVNQADTASMQELFRQAGYTVCDFTEEADVYVVNTCVVTNTGQQKSRQMIRRAIRKENDALIVVTGCYPQTAAEEVKAIDGVDLIIGTQDRAKIVTLVEAALDRKQAMKRASEVSDSEADRIKAEADSNEPAIVQKQFVQLRTSAVDDGVRPWEQGVQFEEMSGGNEADKTRAYLKIQEGCNQYCSYCIIPYARGPIRSRSLQSIKEEVQRLTKAGYREIVLIGIHLGCYGKETKDGTTLYDAVRAALSVPDLQRLRLGSLESVEVEPRLLDLMAEDKRLCPHLHLPLQSGCDKVLKDMHRPYDTKRFATLLEQIRNKVPGVAITTDVIVGFPGETENDFAATCHFVKQCGFAKMHIFPYSKRKGTPAAARQDQIPETVKKHRAEKLAELDKEMQQEYFAQNVGTNHAVLVEQPIITDKKATGYVEGLTENYIRVEFQGEPDLCGKMIDIKITEALIDKCKGAIL</sequence>
<dbReference type="FunFam" id="3.40.50.12160:FF:000004">
    <property type="entry name" value="Threonylcarbamoyladenosine tRNA methylthiotransferase MtaB"/>
    <property type="match status" value="1"/>
</dbReference>